<sequence length="51" mass="6036">MAGPLAPLKVYHLYLISVQPGWLVTIFHSVLPDRFYYLKIVHNLYLTLEEY</sequence>
<keyword evidence="1" id="KW-0812">Transmembrane</keyword>
<gene>
    <name evidence="2" type="ORF">I79_015591</name>
</gene>
<accession>G3HX72</accession>
<organism evidence="2 3">
    <name type="scientific">Cricetulus griseus</name>
    <name type="common">Chinese hamster</name>
    <name type="synonym">Cricetulus barabensis griseus</name>
    <dbReference type="NCBI Taxonomy" id="10029"/>
    <lineage>
        <taxon>Eukaryota</taxon>
        <taxon>Metazoa</taxon>
        <taxon>Chordata</taxon>
        <taxon>Craniata</taxon>
        <taxon>Vertebrata</taxon>
        <taxon>Euteleostomi</taxon>
        <taxon>Mammalia</taxon>
        <taxon>Eutheria</taxon>
        <taxon>Euarchontoglires</taxon>
        <taxon>Glires</taxon>
        <taxon>Rodentia</taxon>
        <taxon>Myomorpha</taxon>
        <taxon>Muroidea</taxon>
        <taxon>Cricetidae</taxon>
        <taxon>Cricetinae</taxon>
        <taxon>Cricetulus</taxon>
    </lineage>
</organism>
<protein>
    <submittedName>
        <fullName evidence="2">Uncharacterized protein</fullName>
    </submittedName>
</protein>
<keyword evidence="1" id="KW-0472">Membrane</keyword>
<keyword evidence="1" id="KW-1133">Transmembrane helix</keyword>
<dbReference type="Proteomes" id="UP000001075">
    <property type="component" value="Unassembled WGS sequence"/>
</dbReference>
<dbReference type="AlphaFoldDB" id="G3HX72"/>
<evidence type="ECO:0000313" key="2">
    <source>
        <dbReference type="EMBL" id="EGV93610.1"/>
    </source>
</evidence>
<reference evidence="3" key="1">
    <citation type="journal article" date="2011" name="Nat. Biotechnol.">
        <title>The genomic sequence of the Chinese hamster ovary (CHO)-K1 cell line.</title>
        <authorList>
            <person name="Xu X."/>
            <person name="Nagarajan H."/>
            <person name="Lewis N.E."/>
            <person name="Pan S."/>
            <person name="Cai Z."/>
            <person name="Liu X."/>
            <person name="Chen W."/>
            <person name="Xie M."/>
            <person name="Wang W."/>
            <person name="Hammond S."/>
            <person name="Andersen M.R."/>
            <person name="Neff N."/>
            <person name="Passarelli B."/>
            <person name="Koh W."/>
            <person name="Fan H.C."/>
            <person name="Wang J."/>
            <person name="Gui Y."/>
            <person name="Lee K.H."/>
            <person name="Betenbaugh M.J."/>
            <person name="Quake S.R."/>
            <person name="Famili I."/>
            <person name="Palsson B.O."/>
            <person name="Wang J."/>
        </authorList>
    </citation>
    <scope>NUCLEOTIDE SEQUENCE [LARGE SCALE GENOMIC DNA]</scope>
    <source>
        <strain evidence="3">CHO K1 cell line</strain>
    </source>
</reference>
<evidence type="ECO:0000256" key="1">
    <source>
        <dbReference type="SAM" id="Phobius"/>
    </source>
</evidence>
<feature type="transmembrane region" description="Helical" evidence="1">
    <location>
        <begin position="12"/>
        <end position="31"/>
    </location>
</feature>
<name>G3HX72_CRIGR</name>
<proteinExistence type="predicted"/>
<dbReference type="EMBL" id="JH000859">
    <property type="protein sequence ID" value="EGV93610.1"/>
    <property type="molecule type" value="Genomic_DNA"/>
</dbReference>
<dbReference type="InParanoid" id="G3HX72"/>
<evidence type="ECO:0000313" key="3">
    <source>
        <dbReference type="Proteomes" id="UP000001075"/>
    </source>
</evidence>